<comment type="similarity">
    <text evidence="2 4">Belongs to the pyridoxal phosphate-binding protein YggS/PROSC family.</text>
</comment>
<evidence type="ECO:0000256" key="1">
    <source>
        <dbReference type="ARBA" id="ARBA00022898"/>
    </source>
</evidence>
<dbReference type="PROSITE" id="PS01211">
    <property type="entry name" value="UPF0001"/>
    <property type="match status" value="1"/>
</dbReference>
<dbReference type="PANTHER" id="PTHR10146:SF14">
    <property type="entry name" value="PYRIDOXAL PHOSPHATE HOMEOSTASIS PROTEIN"/>
    <property type="match status" value="1"/>
</dbReference>
<accession>A0A2S6H7I7</accession>
<dbReference type="GO" id="GO:0030170">
    <property type="term" value="F:pyridoxal phosphate binding"/>
    <property type="evidence" value="ECO:0007669"/>
    <property type="project" value="UniProtKB-UniRule"/>
</dbReference>
<comment type="function">
    <text evidence="2">Pyridoxal 5'-phosphate (PLP)-binding protein, which is involved in PLP homeostasis.</text>
</comment>
<dbReference type="InterPro" id="IPR011078">
    <property type="entry name" value="PyrdxlP_homeostasis"/>
</dbReference>
<organism evidence="6 7">
    <name type="scientific">Methylobacter tundripaludum</name>
    <dbReference type="NCBI Taxonomy" id="173365"/>
    <lineage>
        <taxon>Bacteria</taxon>
        <taxon>Pseudomonadati</taxon>
        <taxon>Pseudomonadota</taxon>
        <taxon>Gammaproteobacteria</taxon>
        <taxon>Methylococcales</taxon>
        <taxon>Methylococcaceae</taxon>
        <taxon>Methylobacter</taxon>
    </lineage>
</organism>
<evidence type="ECO:0000259" key="5">
    <source>
        <dbReference type="Pfam" id="PF01168"/>
    </source>
</evidence>
<evidence type="ECO:0000256" key="2">
    <source>
        <dbReference type="HAMAP-Rule" id="MF_02087"/>
    </source>
</evidence>
<dbReference type="PANTHER" id="PTHR10146">
    <property type="entry name" value="PROLINE SYNTHETASE CO-TRANSCRIBED BACTERIAL HOMOLOG PROTEIN"/>
    <property type="match status" value="1"/>
</dbReference>
<feature type="modified residue" description="N6-(pyridoxal phosphate)lysine" evidence="2 3">
    <location>
        <position position="36"/>
    </location>
</feature>
<reference evidence="6 7" key="1">
    <citation type="submission" date="2018-02" db="EMBL/GenBank/DDBJ databases">
        <title>Subsurface microbial communities from deep shales in Ohio and West Virginia, USA.</title>
        <authorList>
            <person name="Wrighton K."/>
        </authorList>
    </citation>
    <scope>NUCLEOTIDE SEQUENCE [LARGE SCALE GENOMIC DNA]</scope>
    <source>
        <strain evidence="6 7">OWC-DMM</strain>
    </source>
</reference>
<dbReference type="HAMAP" id="MF_02087">
    <property type="entry name" value="PLP_homeostasis"/>
    <property type="match status" value="1"/>
</dbReference>
<evidence type="ECO:0000256" key="4">
    <source>
        <dbReference type="RuleBase" id="RU004514"/>
    </source>
</evidence>
<dbReference type="Pfam" id="PF01168">
    <property type="entry name" value="Ala_racemase_N"/>
    <property type="match status" value="1"/>
</dbReference>
<dbReference type="InterPro" id="IPR001608">
    <property type="entry name" value="Ala_racemase_N"/>
</dbReference>
<comment type="cofactor">
    <cofactor evidence="3">
        <name>pyridoxal 5'-phosphate</name>
        <dbReference type="ChEBI" id="CHEBI:597326"/>
    </cofactor>
</comment>
<dbReference type="PIRSF" id="PIRSF004848">
    <property type="entry name" value="YBL036c_PLPDEIII"/>
    <property type="match status" value="1"/>
</dbReference>
<evidence type="ECO:0000313" key="6">
    <source>
        <dbReference type="EMBL" id="PPK73445.1"/>
    </source>
</evidence>
<evidence type="ECO:0000313" key="7">
    <source>
        <dbReference type="Proteomes" id="UP000240010"/>
    </source>
</evidence>
<dbReference type="SUPFAM" id="SSF51419">
    <property type="entry name" value="PLP-binding barrel"/>
    <property type="match status" value="1"/>
</dbReference>
<keyword evidence="1 2" id="KW-0663">Pyridoxal phosphate</keyword>
<dbReference type="CDD" id="cd06824">
    <property type="entry name" value="PLPDE_III_Yggs_like"/>
    <property type="match status" value="1"/>
</dbReference>
<name>A0A2S6H7I7_9GAMM</name>
<dbReference type="Proteomes" id="UP000240010">
    <property type="component" value="Unassembled WGS sequence"/>
</dbReference>
<dbReference type="FunFam" id="3.20.20.10:FF:000018">
    <property type="entry name" value="Pyridoxal phosphate homeostasis protein"/>
    <property type="match status" value="1"/>
</dbReference>
<dbReference type="RefSeq" id="WP_104430256.1">
    <property type="nucleotide sequence ID" value="NZ_PTIZ01000014.1"/>
</dbReference>
<proteinExistence type="inferred from homology"/>
<comment type="caution">
    <text evidence="6">The sequence shown here is derived from an EMBL/GenBank/DDBJ whole genome shotgun (WGS) entry which is preliminary data.</text>
</comment>
<dbReference type="NCBIfam" id="TIGR00044">
    <property type="entry name" value="YggS family pyridoxal phosphate-dependent enzyme"/>
    <property type="match status" value="1"/>
</dbReference>
<gene>
    <name evidence="6" type="ORF">B0F87_11442</name>
</gene>
<protein>
    <recommendedName>
        <fullName evidence="2">Pyridoxal phosphate homeostasis protein</fullName>
        <shortName evidence="2">PLP homeostasis protein</shortName>
    </recommendedName>
</protein>
<evidence type="ECO:0000256" key="3">
    <source>
        <dbReference type="PIRSR" id="PIRSR004848-1"/>
    </source>
</evidence>
<dbReference type="InterPro" id="IPR029066">
    <property type="entry name" value="PLP-binding_barrel"/>
</dbReference>
<dbReference type="EMBL" id="PTIZ01000014">
    <property type="protein sequence ID" value="PPK73445.1"/>
    <property type="molecule type" value="Genomic_DNA"/>
</dbReference>
<feature type="domain" description="Alanine racemase N-terminal" evidence="5">
    <location>
        <begin position="28"/>
        <end position="224"/>
    </location>
</feature>
<dbReference type="Gene3D" id="3.20.20.10">
    <property type="entry name" value="Alanine racemase"/>
    <property type="match status" value="1"/>
</dbReference>
<dbReference type="AlphaFoldDB" id="A0A2S6H7I7"/>
<sequence>MTTITERLKHIRSQIRDAELACNRQPGSVLLLAVSKTKPSEDIAATYQSGQRHFGENYLQEALRKQQELGAYAITWHFIGPIQSNKTRPLATHFDWVHSVDSLKIAKRLSEQRPTHLPPLNICLQVNISDEPSKSGVTLAELPQLCEQVAKLPNLKLRGVMAIPAPQDDFEQQRQPYKALYQAVAKLGQPELDTFSFGMTGDLKAAIAEGSTIVRIGTALFGERNYG</sequence>